<dbReference type="EMBL" id="JBFOLK010000001">
    <property type="protein sequence ID" value="KAL2542702.1"/>
    <property type="molecule type" value="Genomic_DNA"/>
</dbReference>
<feature type="compositionally biased region" description="Low complexity" evidence="1">
    <location>
        <begin position="141"/>
        <end position="151"/>
    </location>
</feature>
<evidence type="ECO:0000313" key="3">
    <source>
        <dbReference type="Proteomes" id="UP001604336"/>
    </source>
</evidence>
<keyword evidence="3" id="KW-1185">Reference proteome</keyword>
<dbReference type="AlphaFoldDB" id="A0ABD1VZE9"/>
<comment type="caution">
    <text evidence="2">The sequence shown here is derived from an EMBL/GenBank/DDBJ whole genome shotgun (WGS) entry which is preliminary data.</text>
</comment>
<feature type="region of interest" description="Disordered" evidence="1">
    <location>
        <begin position="125"/>
        <end position="157"/>
    </location>
</feature>
<accession>A0ABD1VZE9</accession>
<evidence type="ECO:0000256" key="1">
    <source>
        <dbReference type="SAM" id="MobiDB-lite"/>
    </source>
</evidence>
<feature type="region of interest" description="Disordered" evidence="1">
    <location>
        <begin position="169"/>
        <end position="190"/>
    </location>
</feature>
<name>A0ABD1VZE9_9LAMI</name>
<proteinExistence type="predicted"/>
<gene>
    <name evidence="2" type="ORF">Adt_03680</name>
</gene>
<evidence type="ECO:0000313" key="2">
    <source>
        <dbReference type="EMBL" id="KAL2542702.1"/>
    </source>
</evidence>
<organism evidence="2 3">
    <name type="scientific">Abeliophyllum distichum</name>
    <dbReference type="NCBI Taxonomy" id="126358"/>
    <lineage>
        <taxon>Eukaryota</taxon>
        <taxon>Viridiplantae</taxon>
        <taxon>Streptophyta</taxon>
        <taxon>Embryophyta</taxon>
        <taxon>Tracheophyta</taxon>
        <taxon>Spermatophyta</taxon>
        <taxon>Magnoliopsida</taxon>
        <taxon>eudicotyledons</taxon>
        <taxon>Gunneridae</taxon>
        <taxon>Pentapetalae</taxon>
        <taxon>asterids</taxon>
        <taxon>lamiids</taxon>
        <taxon>Lamiales</taxon>
        <taxon>Oleaceae</taxon>
        <taxon>Forsythieae</taxon>
        <taxon>Abeliophyllum</taxon>
    </lineage>
</organism>
<dbReference type="Proteomes" id="UP001604336">
    <property type="component" value="Unassembled WGS sequence"/>
</dbReference>
<feature type="compositionally biased region" description="Basic residues" evidence="1">
    <location>
        <begin position="125"/>
        <end position="137"/>
    </location>
</feature>
<reference evidence="3" key="1">
    <citation type="submission" date="2024-07" db="EMBL/GenBank/DDBJ databases">
        <title>Two chromosome-level genome assemblies of Korean endemic species Abeliophyllum distichum and Forsythia ovata (Oleaceae).</title>
        <authorList>
            <person name="Jang H."/>
        </authorList>
    </citation>
    <scope>NUCLEOTIDE SEQUENCE [LARGE SCALE GENOMIC DNA]</scope>
</reference>
<protein>
    <submittedName>
        <fullName evidence="2">Uncharacterized protein</fullName>
    </submittedName>
</protein>
<sequence>MKLLYRYDCYVVFSHCDRGLPTHDHFKILNCPSSNSGWKNRYFFMKPVDGIFAFPLNWSVTLLEDFNSTPIQTEPEIDSLIILRKTEPLGRSMNDALTDDALVLAGIGRPYDQFTENFLEELARKNSRGQRKRRRKTRLVDSPSSDAAPSSGQQAALPVESLVAQTVTVQTGTLESSRPRSPRVASKSRPTCNMRRTIEKVTEDVQAISSCLDCEQTGNKVQSLKDTIAQLSQELTVKGKVAIEEYKGSEEYMTTVGMVGVRGRDMAFRKSRE</sequence>